<comment type="caution">
    <text evidence="3">The sequence shown here is derived from an EMBL/GenBank/DDBJ whole genome shotgun (WGS) entry which is preliminary data.</text>
</comment>
<dbReference type="InterPro" id="IPR036249">
    <property type="entry name" value="Thioredoxin-like_sf"/>
</dbReference>
<dbReference type="PANTHER" id="PTHR30041">
    <property type="entry name" value="ARSENATE REDUCTASE"/>
    <property type="match status" value="1"/>
</dbReference>
<dbReference type="InterPro" id="IPR006660">
    <property type="entry name" value="Arsenate_reductase-like"/>
</dbReference>
<protein>
    <submittedName>
        <fullName evidence="3">Spx/MgsR family RNA polymerase-binding regulatory protein</fullName>
    </submittedName>
</protein>
<dbReference type="InterPro" id="IPR006504">
    <property type="entry name" value="Tscrpt_reg_Spx/MgsR"/>
</dbReference>
<gene>
    <name evidence="3" type="ORF">HBA54_21410</name>
</gene>
<evidence type="ECO:0000256" key="2">
    <source>
        <dbReference type="PROSITE-ProRule" id="PRU01282"/>
    </source>
</evidence>
<dbReference type="EMBL" id="JAAQPH010000019">
    <property type="protein sequence ID" value="NIA71161.1"/>
    <property type="molecule type" value="Genomic_DNA"/>
</dbReference>
<keyword evidence="4" id="KW-1185">Reference proteome</keyword>
<reference evidence="3" key="1">
    <citation type="submission" date="2020-03" db="EMBL/GenBank/DDBJ databases">
        <title>Genome of Pelagibius litoralis DSM 21314T.</title>
        <authorList>
            <person name="Wang G."/>
        </authorList>
    </citation>
    <scope>NUCLEOTIDE SEQUENCE</scope>
    <source>
        <strain evidence="3">DSM 21314</strain>
    </source>
</reference>
<evidence type="ECO:0000313" key="3">
    <source>
        <dbReference type="EMBL" id="NIA71161.1"/>
    </source>
</evidence>
<dbReference type="Pfam" id="PF03960">
    <property type="entry name" value="ArsC"/>
    <property type="match status" value="1"/>
</dbReference>
<dbReference type="Proteomes" id="UP000761264">
    <property type="component" value="Unassembled WGS sequence"/>
</dbReference>
<dbReference type="Gene3D" id="3.40.30.10">
    <property type="entry name" value="Glutaredoxin"/>
    <property type="match status" value="1"/>
</dbReference>
<dbReference type="NCBIfam" id="TIGR01617">
    <property type="entry name" value="arsC_related"/>
    <property type="match status" value="1"/>
</dbReference>
<dbReference type="AlphaFoldDB" id="A0A967KHD3"/>
<evidence type="ECO:0000256" key="1">
    <source>
        <dbReference type="ARBA" id="ARBA00007198"/>
    </source>
</evidence>
<proteinExistence type="inferred from homology"/>
<dbReference type="SUPFAM" id="SSF52833">
    <property type="entry name" value="Thioredoxin-like"/>
    <property type="match status" value="1"/>
</dbReference>
<organism evidence="3 4">
    <name type="scientific">Pelagibius litoralis</name>
    <dbReference type="NCBI Taxonomy" id="374515"/>
    <lineage>
        <taxon>Bacteria</taxon>
        <taxon>Pseudomonadati</taxon>
        <taxon>Pseudomonadota</taxon>
        <taxon>Alphaproteobacteria</taxon>
        <taxon>Rhodospirillales</taxon>
        <taxon>Rhodovibrionaceae</taxon>
        <taxon>Pelagibius</taxon>
    </lineage>
</organism>
<dbReference type="PROSITE" id="PS51353">
    <property type="entry name" value="ARSC"/>
    <property type="match status" value="1"/>
</dbReference>
<evidence type="ECO:0000313" key="4">
    <source>
        <dbReference type="Proteomes" id="UP000761264"/>
    </source>
</evidence>
<comment type="similarity">
    <text evidence="1 2">Belongs to the ArsC family.</text>
</comment>
<sequence length="122" mass="13546">MITLFGLKNCDSCRKAAAYVKAHDWPHRFHDLRDDGLSAAVLDRWIRSLGWELLVNRRSTTWRNLPDAAKDGLDSVSAKQLLLDHPTLVKRPVITLGDLVVVGFAEPQQAALADAMASNGQR</sequence>
<dbReference type="PANTHER" id="PTHR30041:SF8">
    <property type="entry name" value="PROTEIN YFFB"/>
    <property type="match status" value="1"/>
</dbReference>
<name>A0A967KHD3_9PROT</name>
<accession>A0A967KHD3</accession>